<dbReference type="KEGG" id="scm:SCHCO_02484732"/>
<dbReference type="PRINTS" id="PR00072">
    <property type="entry name" value="MALOXRDTASE"/>
</dbReference>
<evidence type="ECO:0000256" key="7">
    <source>
        <dbReference type="PIRSR" id="PIRSR000106-3"/>
    </source>
</evidence>
<feature type="domain" description="Malic enzyme NAD-binding" evidence="9">
    <location>
        <begin position="293"/>
        <end position="557"/>
    </location>
</feature>
<feature type="binding site" evidence="7">
    <location>
        <position position="292"/>
    </location>
    <ligand>
        <name>a divalent metal cation</name>
        <dbReference type="ChEBI" id="CHEBI:60240"/>
    </ligand>
</feature>
<feature type="active site" description="Proton donor" evidence="5">
    <location>
        <position position="125"/>
    </location>
</feature>
<feature type="binding site" evidence="6">
    <location>
        <position position="488"/>
    </location>
    <ligand>
        <name>(S)-malate</name>
        <dbReference type="ChEBI" id="CHEBI:15589"/>
    </ligand>
</feature>
<evidence type="ECO:0000256" key="4">
    <source>
        <dbReference type="ARBA" id="ARBA00023027"/>
    </source>
</evidence>
<dbReference type="Gene3D" id="3.40.50.720">
    <property type="entry name" value="NAD(P)-binding Rossmann-like Domain"/>
    <property type="match status" value="1"/>
</dbReference>
<keyword evidence="4" id="KW-0520">NAD</keyword>
<dbReference type="InterPro" id="IPR046346">
    <property type="entry name" value="Aminoacid_DH-like_N_sf"/>
</dbReference>
<dbReference type="PIRSF" id="PIRSF000106">
    <property type="entry name" value="ME"/>
    <property type="match status" value="1"/>
</dbReference>
<dbReference type="OrthoDB" id="5365701at2759"/>
<proteinExistence type="inferred from homology"/>
<dbReference type="PROSITE" id="PS00331">
    <property type="entry name" value="MALIC_ENZYMES"/>
    <property type="match status" value="1"/>
</dbReference>
<dbReference type="HOGENOM" id="CLU_011405_5_2_1"/>
<keyword evidence="8" id="KW-0560">Oxidoreductase</keyword>
<comment type="cofactor">
    <cofactor evidence="7">
        <name>Mg(2+)</name>
        <dbReference type="ChEBI" id="CHEBI:18420"/>
    </cofactor>
    <cofactor evidence="7">
        <name>Mn(2+)</name>
        <dbReference type="ChEBI" id="CHEBI:29035"/>
    </cofactor>
    <text evidence="7">Divalent metal cations. Prefers magnesium or manganese.</text>
</comment>
<feature type="domain" description="Malic enzyme N-terminal" evidence="10">
    <location>
        <begin position="102"/>
        <end position="283"/>
    </location>
</feature>
<dbReference type="InterPro" id="IPR037062">
    <property type="entry name" value="Malic_N_dom_sf"/>
</dbReference>
<dbReference type="GO" id="GO:0004471">
    <property type="term" value="F:malate dehydrogenase (decarboxylating) (NAD+) activity"/>
    <property type="evidence" value="ECO:0007669"/>
    <property type="project" value="TreeGrafter"/>
</dbReference>
<dbReference type="Proteomes" id="UP000007431">
    <property type="component" value="Unassembled WGS sequence"/>
</dbReference>
<sequence length="595" mass="65862">MSTQLGTRTVLARHLPRRAYLSLVRHASDIPKRVALRGEGILTSPRFNKGTAFTEREREDFGLVGRLPYRVNTLEEQCERAYAQLSSRDHPLRKNTFLQSMKDQNWVLYYALLKKHLKETVPIVYTPTQADAIANYSNLFRRSEGLYLSYPDKDTMEEAFLRQITGREVDLVVVTDSEAILGIGDQGVGGIAISAAKSVIYTLIGKVDPSRTLAVALDVGTNNENLLHDPLYVGWQKPRIQGQEYDDFVDKFVQLVRKHLPHSLLHFEDFGVANAHRLLRRYRSVHSVFNDDIQGTGAVTLAGAMSAVGVTGSSLHEQRIVIYGAGTAGLGIATQLRDAMVAIDGASVEDATRRFYCIDRPGLLTDDLPAGLMRDDQHEWARPAAEWAGERNGKDRIDLIDVVRKIKPTMLVGTSTHAGAFTEEVVRTMASNVERPIIFSLSNPSRLVEVHPHDANAWTEGRALLATGSPFPPAKMPSGRDYPIAECNNALIYPGLGFGAVLSRSREVTDNMIIAGARRLAALSPALKDPDNSLLPDLQDAPDVNLEIAVAVAEQAIEDGTAGVSWAKEEVRDRAKEKIWEPVYQEYVFDENGDR</sequence>
<dbReference type="Pfam" id="PF03949">
    <property type="entry name" value="Malic_M"/>
    <property type="match status" value="1"/>
</dbReference>
<dbReference type="Pfam" id="PF00390">
    <property type="entry name" value="malic"/>
    <property type="match status" value="1"/>
</dbReference>
<dbReference type="GO" id="GO:0006108">
    <property type="term" value="P:malate metabolic process"/>
    <property type="evidence" value="ECO:0007669"/>
    <property type="project" value="TreeGrafter"/>
</dbReference>
<dbReference type="EMBL" id="GL377303">
    <property type="protein sequence ID" value="EFJ00571.1"/>
    <property type="molecule type" value="Genomic_DNA"/>
</dbReference>
<organism evidence="12">
    <name type="scientific">Schizophyllum commune (strain H4-8 / FGSC 9210)</name>
    <name type="common">Split gill fungus</name>
    <dbReference type="NCBI Taxonomy" id="578458"/>
    <lineage>
        <taxon>Eukaryota</taxon>
        <taxon>Fungi</taxon>
        <taxon>Dikarya</taxon>
        <taxon>Basidiomycota</taxon>
        <taxon>Agaricomycotina</taxon>
        <taxon>Agaricomycetes</taxon>
        <taxon>Agaricomycetidae</taxon>
        <taxon>Agaricales</taxon>
        <taxon>Schizophyllaceae</taxon>
        <taxon>Schizophyllum</taxon>
    </lineage>
</organism>
<feature type="binding site" evidence="7">
    <location>
        <position position="268"/>
    </location>
    <ligand>
        <name>a divalent metal cation</name>
        <dbReference type="ChEBI" id="CHEBI:60240"/>
    </ligand>
</feature>
<evidence type="ECO:0000259" key="10">
    <source>
        <dbReference type="SMART" id="SM01274"/>
    </source>
</evidence>
<dbReference type="InterPro" id="IPR001891">
    <property type="entry name" value="Malic_OxRdtase"/>
</dbReference>
<dbReference type="InterPro" id="IPR036291">
    <property type="entry name" value="NAD(P)-bd_dom_sf"/>
</dbReference>
<dbReference type="InParanoid" id="D8PU59"/>
<evidence type="ECO:0000256" key="3">
    <source>
        <dbReference type="ARBA" id="ARBA00022723"/>
    </source>
</evidence>
<dbReference type="NCBIfam" id="NF010052">
    <property type="entry name" value="PRK13529.1"/>
    <property type="match status" value="1"/>
</dbReference>
<dbReference type="FunCoup" id="D8PU59">
    <property type="interactions" value="330"/>
</dbReference>
<dbReference type="eggNOG" id="KOG1257">
    <property type="taxonomic scope" value="Eukaryota"/>
</dbReference>
<dbReference type="AlphaFoldDB" id="D8PU59"/>
<keyword evidence="12" id="KW-1185">Reference proteome</keyword>
<evidence type="ECO:0000313" key="11">
    <source>
        <dbReference type="EMBL" id="EFJ00571.1"/>
    </source>
</evidence>
<comment type="cofactor">
    <cofactor evidence="1">
        <name>Mn(2+)</name>
        <dbReference type="ChEBI" id="CHEBI:29035"/>
    </cofactor>
</comment>
<evidence type="ECO:0000256" key="5">
    <source>
        <dbReference type="PIRSR" id="PIRSR000106-1"/>
    </source>
</evidence>
<dbReference type="GO" id="GO:0005739">
    <property type="term" value="C:mitochondrion"/>
    <property type="evidence" value="ECO:0007669"/>
    <property type="project" value="TreeGrafter"/>
</dbReference>
<evidence type="ECO:0000256" key="1">
    <source>
        <dbReference type="ARBA" id="ARBA00001936"/>
    </source>
</evidence>
<dbReference type="Gene3D" id="3.40.50.10380">
    <property type="entry name" value="Malic enzyme, N-terminal domain"/>
    <property type="match status" value="1"/>
</dbReference>
<feature type="active site" description="Proton acceptor" evidence="5">
    <location>
        <position position="197"/>
    </location>
</feature>
<dbReference type="SUPFAM" id="SSF53223">
    <property type="entry name" value="Aminoacid dehydrogenase-like, N-terminal domain"/>
    <property type="match status" value="1"/>
</dbReference>
<dbReference type="PANTHER" id="PTHR23406">
    <property type="entry name" value="MALIC ENZYME-RELATED"/>
    <property type="match status" value="1"/>
</dbReference>
<dbReference type="SMART" id="SM01274">
    <property type="entry name" value="malic"/>
    <property type="match status" value="1"/>
</dbReference>
<feature type="binding site" evidence="7">
    <location>
        <position position="269"/>
    </location>
    <ligand>
        <name>a divalent metal cation</name>
        <dbReference type="ChEBI" id="CHEBI:60240"/>
    </ligand>
</feature>
<dbReference type="STRING" id="578458.D8PU59"/>
<dbReference type="InterPro" id="IPR012302">
    <property type="entry name" value="Malic_NAD-bd"/>
</dbReference>
<dbReference type="InterPro" id="IPR012301">
    <property type="entry name" value="Malic_N_dom"/>
</dbReference>
<dbReference type="GO" id="GO:0051287">
    <property type="term" value="F:NAD binding"/>
    <property type="evidence" value="ECO:0007669"/>
    <property type="project" value="InterPro"/>
</dbReference>
<comment type="similarity">
    <text evidence="2 8">Belongs to the malic enzymes family.</text>
</comment>
<dbReference type="VEuPathDB" id="FungiDB:SCHCODRAFT_02484732"/>
<dbReference type="FunFam" id="3.40.50.10380:FF:000001">
    <property type="entry name" value="NAD-dependent malic enzyme"/>
    <property type="match status" value="1"/>
</dbReference>
<protein>
    <recommendedName>
        <fullName evidence="8">Malic enzyme</fullName>
    </recommendedName>
</protein>
<keyword evidence="3 7" id="KW-0479">Metal-binding</keyword>
<name>D8PU59_SCHCM</name>
<gene>
    <name evidence="11" type="ORF">SCHCODRAFT_74986</name>
</gene>
<evidence type="ECO:0000256" key="2">
    <source>
        <dbReference type="ARBA" id="ARBA00008785"/>
    </source>
</evidence>
<dbReference type="SMART" id="SM00919">
    <property type="entry name" value="Malic_M"/>
    <property type="match status" value="1"/>
</dbReference>
<dbReference type="RefSeq" id="XP_003035473.1">
    <property type="nucleotide sequence ID" value="XM_003035427.1"/>
</dbReference>
<evidence type="ECO:0000256" key="6">
    <source>
        <dbReference type="PIRSR" id="PIRSR000106-2"/>
    </source>
</evidence>
<evidence type="ECO:0000259" key="9">
    <source>
        <dbReference type="SMART" id="SM00919"/>
    </source>
</evidence>
<dbReference type="InterPro" id="IPR015884">
    <property type="entry name" value="Malic_enzyme_CS"/>
</dbReference>
<feature type="binding site" evidence="6">
    <location>
        <position position="443"/>
    </location>
    <ligand>
        <name>(S)-malate</name>
        <dbReference type="ChEBI" id="CHEBI:15589"/>
    </ligand>
</feature>
<dbReference type="GeneID" id="9586897"/>
<dbReference type="GO" id="GO:0005829">
    <property type="term" value="C:cytosol"/>
    <property type="evidence" value="ECO:0007669"/>
    <property type="project" value="TreeGrafter"/>
</dbReference>
<dbReference type="OMA" id="EVPVTPW"/>
<dbReference type="SUPFAM" id="SSF51735">
    <property type="entry name" value="NAD(P)-binding Rossmann-fold domains"/>
    <property type="match status" value="1"/>
</dbReference>
<dbReference type="GO" id="GO:0046872">
    <property type="term" value="F:metal ion binding"/>
    <property type="evidence" value="ECO:0007669"/>
    <property type="project" value="UniProtKB-KW"/>
</dbReference>
<accession>D8PU59</accession>
<evidence type="ECO:0000256" key="8">
    <source>
        <dbReference type="RuleBase" id="RU003426"/>
    </source>
</evidence>
<evidence type="ECO:0000313" key="12">
    <source>
        <dbReference type="Proteomes" id="UP000007431"/>
    </source>
</evidence>
<reference evidence="11 12" key="1">
    <citation type="journal article" date="2010" name="Nat. Biotechnol.">
        <title>Genome sequence of the model mushroom Schizophyllum commune.</title>
        <authorList>
            <person name="Ohm R.A."/>
            <person name="de Jong J.F."/>
            <person name="Lugones L.G."/>
            <person name="Aerts A."/>
            <person name="Kothe E."/>
            <person name="Stajich J.E."/>
            <person name="de Vries R.P."/>
            <person name="Record E."/>
            <person name="Levasseur A."/>
            <person name="Baker S.E."/>
            <person name="Bartholomew K.A."/>
            <person name="Coutinho P.M."/>
            <person name="Erdmann S."/>
            <person name="Fowler T.J."/>
            <person name="Gathman A.C."/>
            <person name="Lombard V."/>
            <person name="Henrissat B."/>
            <person name="Knabe N."/>
            <person name="Kuees U."/>
            <person name="Lilly W.W."/>
            <person name="Lindquist E."/>
            <person name="Lucas S."/>
            <person name="Magnuson J.K."/>
            <person name="Piumi F."/>
            <person name="Raudaskoski M."/>
            <person name="Salamov A."/>
            <person name="Schmutz J."/>
            <person name="Schwarze F.W.M.R."/>
            <person name="vanKuyk P.A."/>
            <person name="Horton J.S."/>
            <person name="Grigoriev I.V."/>
            <person name="Woesten H.A.B."/>
        </authorList>
    </citation>
    <scope>NUCLEOTIDE SEQUENCE [LARGE SCALE GENOMIC DNA]</scope>
    <source>
        <strain evidence="12">H4-8 / FGSC 9210</strain>
    </source>
</reference>
<dbReference type="PANTHER" id="PTHR23406:SF34">
    <property type="entry name" value="NAD-DEPENDENT MALIC ENZYME, MITOCHONDRIAL"/>
    <property type="match status" value="1"/>
</dbReference>